<evidence type="ECO:0000256" key="2">
    <source>
        <dbReference type="ARBA" id="ARBA00022692"/>
    </source>
</evidence>
<evidence type="ECO:0000256" key="4">
    <source>
        <dbReference type="ARBA" id="ARBA00023136"/>
    </source>
</evidence>
<dbReference type="Pfam" id="PF01027">
    <property type="entry name" value="Bax1-I"/>
    <property type="match status" value="1"/>
</dbReference>
<keyword evidence="2 5" id="KW-0812">Transmembrane</keyword>
<keyword evidence="3 5" id="KW-1133">Transmembrane helix</keyword>
<evidence type="ECO:0000256" key="3">
    <source>
        <dbReference type="ARBA" id="ARBA00022989"/>
    </source>
</evidence>
<organism evidence="6 7">
    <name type="scientific">Theileria equi strain WA</name>
    <dbReference type="NCBI Taxonomy" id="1537102"/>
    <lineage>
        <taxon>Eukaryota</taxon>
        <taxon>Sar</taxon>
        <taxon>Alveolata</taxon>
        <taxon>Apicomplexa</taxon>
        <taxon>Aconoidasida</taxon>
        <taxon>Piroplasmida</taxon>
        <taxon>Theileriidae</taxon>
        <taxon>Theileria</taxon>
    </lineage>
</organism>
<dbReference type="RefSeq" id="XP_004830506.1">
    <property type="nucleotide sequence ID" value="XM_004830449.1"/>
</dbReference>
<dbReference type="GeneID" id="15805377"/>
<dbReference type="VEuPathDB" id="PiroplasmaDB:BEWA_002470"/>
<sequence length="250" mass="28186">MEAVTSENTAGIAGYYDPEKTTTGDHYRFSETTPTYIRHEFVKKVFGIVGLQLLFSYGFMFACYYTEPARLFFLKNRWIGVVGLLIFAITSLVVACKPASVHNTTNAFLFISFMTLLMSLYLTSFCVAFFPFEIFIACGITLGVVFALTLFAMQTKYDFTQYLTYALVICICLIFFSIFAMIFRNKVLNIVYSTVGALVISFYLLIDVQLVVGGKKYEWTTDDYALASIVLYSDVISLFIHILSLVGNSS</sequence>
<comment type="similarity">
    <text evidence="5">Belongs to the BI1 family.</text>
</comment>
<dbReference type="InterPro" id="IPR006214">
    <property type="entry name" value="Bax_inhibitor_1-related"/>
</dbReference>
<evidence type="ECO:0008006" key="8">
    <source>
        <dbReference type="Google" id="ProtNLM"/>
    </source>
</evidence>
<evidence type="ECO:0000256" key="5">
    <source>
        <dbReference type="RuleBase" id="RU004379"/>
    </source>
</evidence>
<keyword evidence="4 5" id="KW-0472">Membrane</keyword>
<reference evidence="6 7" key="1">
    <citation type="journal article" date="2012" name="BMC Genomics">
        <title>Comparative genomic analysis and phylogenetic position of Theileria equi.</title>
        <authorList>
            <person name="Kappmeyer L.S."/>
            <person name="Thiagarajan M."/>
            <person name="Herndon D.R."/>
            <person name="Ramsay J.D."/>
            <person name="Caler E."/>
            <person name="Djikeng A."/>
            <person name="Gillespie J.J."/>
            <person name="Lau A.O."/>
            <person name="Roalson E.H."/>
            <person name="Silva J.C."/>
            <person name="Silva M.G."/>
            <person name="Suarez C.E."/>
            <person name="Ueti M.W."/>
            <person name="Nene V.M."/>
            <person name="Mealey R.H."/>
            <person name="Knowles D.P."/>
            <person name="Brayton K.A."/>
        </authorList>
    </citation>
    <scope>NUCLEOTIDE SEQUENCE [LARGE SCALE GENOMIC DNA]</scope>
    <source>
        <strain evidence="6 7">WA</strain>
    </source>
</reference>
<gene>
    <name evidence="6" type="ORF">BEWA_002470</name>
</gene>
<feature type="transmembrane region" description="Helical" evidence="5">
    <location>
        <begin position="78"/>
        <end position="95"/>
    </location>
</feature>
<feature type="transmembrane region" description="Helical" evidence="5">
    <location>
        <begin position="190"/>
        <end position="212"/>
    </location>
</feature>
<proteinExistence type="inferred from homology"/>
<feature type="transmembrane region" description="Helical" evidence="5">
    <location>
        <begin position="159"/>
        <end position="183"/>
    </location>
</feature>
<dbReference type="EMBL" id="CP001670">
    <property type="protein sequence ID" value="AFZ80840.1"/>
    <property type="molecule type" value="Genomic_DNA"/>
</dbReference>
<protein>
    <recommendedName>
        <fullName evidence="8">Nmda receptor glutamate-binding chain</fullName>
    </recommendedName>
</protein>
<feature type="transmembrane region" description="Helical" evidence="5">
    <location>
        <begin position="224"/>
        <end position="246"/>
    </location>
</feature>
<dbReference type="Proteomes" id="UP000031512">
    <property type="component" value="Chromosome 3"/>
</dbReference>
<dbReference type="KEGG" id="beq:BEWA_002470"/>
<dbReference type="PANTHER" id="PTHR23291:SF127">
    <property type="entry name" value="PROTEIN LIFEGUARD 1-LIKE"/>
    <property type="match status" value="1"/>
</dbReference>
<comment type="subcellular location">
    <subcellularLocation>
        <location evidence="1">Membrane</location>
        <topology evidence="1">Multi-pass membrane protein</topology>
    </subcellularLocation>
</comment>
<name>L0AZ54_THEEQ</name>
<feature type="transmembrane region" description="Helical" evidence="5">
    <location>
        <begin position="45"/>
        <end position="66"/>
    </location>
</feature>
<feature type="transmembrane region" description="Helical" evidence="5">
    <location>
        <begin position="107"/>
        <end position="127"/>
    </location>
</feature>
<dbReference type="GO" id="GO:0016020">
    <property type="term" value="C:membrane"/>
    <property type="evidence" value="ECO:0007669"/>
    <property type="project" value="UniProtKB-SubCell"/>
</dbReference>
<keyword evidence="7" id="KW-1185">Reference proteome</keyword>
<evidence type="ECO:0000256" key="1">
    <source>
        <dbReference type="ARBA" id="ARBA00004141"/>
    </source>
</evidence>
<accession>L0AZ54</accession>
<dbReference type="OrthoDB" id="7933078at2759"/>
<evidence type="ECO:0000313" key="7">
    <source>
        <dbReference type="Proteomes" id="UP000031512"/>
    </source>
</evidence>
<feature type="transmembrane region" description="Helical" evidence="5">
    <location>
        <begin position="134"/>
        <end position="153"/>
    </location>
</feature>
<dbReference type="eggNOG" id="KOG2322">
    <property type="taxonomic scope" value="Eukaryota"/>
</dbReference>
<dbReference type="GO" id="GO:0005794">
    <property type="term" value="C:Golgi apparatus"/>
    <property type="evidence" value="ECO:0007669"/>
    <property type="project" value="TreeGrafter"/>
</dbReference>
<dbReference type="AlphaFoldDB" id="L0AZ54"/>
<dbReference type="GO" id="GO:0005783">
    <property type="term" value="C:endoplasmic reticulum"/>
    <property type="evidence" value="ECO:0007669"/>
    <property type="project" value="TreeGrafter"/>
</dbReference>
<dbReference type="PANTHER" id="PTHR23291">
    <property type="entry name" value="BAX INHIBITOR-RELATED"/>
    <property type="match status" value="1"/>
</dbReference>
<dbReference type="STRING" id="1537102.L0AZ54"/>
<evidence type="ECO:0000313" key="6">
    <source>
        <dbReference type="EMBL" id="AFZ80840.1"/>
    </source>
</evidence>